<evidence type="ECO:0000313" key="1">
    <source>
        <dbReference type="EMBL" id="QED29203.1"/>
    </source>
</evidence>
<sequence length="338" mass="37935">MVDESELIHGTKVPSVVLRGAEEEAHIDLLVRSLRGARLNAHFPDVRAMISHLQVLSPKVHQGVYDGLEVDVRTGLPTYKEWTRAQTDVRLAANQLKQFSSRAELAKRAEGHRDGPHVRQLKRYDYYNAIQNSQLVPLGEMHVKLRRVDPQTSTAHFHVVLDKLDASGVFVRYAIDVAQRRDSVETIATVDPGDMANHTRDFQALIYQFTSLDSEFTFIKLASMAGLVVERVIKGVVGPVFTPQTQTPSGWESAANPFLATFSQDMAAIDVLEYKNNDPLADVLAAKQETTGQAYAKMRESLGYQVFKDRKFVVERVALNDLRKFLQERGAMNIVYGV</sequence>
<organism evidence="1 2">
    <name type="scientific">Microvenator marinus</name>
    <dbReference type="NCBI Taxonomy" id="2600177"/>
    <lineage>
        <taxon>Bacteria</taxon>
        <taxon>Deltaproteobacteria</taxon>
        <taxon>Bradymonadales</taxon>
        <taxon>Microvenatoraceae</taxon>
        <taxon>Microvenator</taxon>
    </lineage>
</organism>
<evidence type="ECO:0000313" key="2">
    <source>
        <dbReference type="Proteomes" id="UP000321595"/>
    </source>
</evidence>
<protein>
    <submittedName>
        <fullName evidence="1">Uncharacterized protein</fullName>
    </submittedName>
</protein>
<dbReference type="AlphaFoldDB" id="A0A5B8XYZ9"/>
<dbReference type="Proteomes" id="UP000321595">
    <property type="component" value="Chromosome"/>
</dbReference>
<dbReference type="OrthoDB" id="5525661at2"/>
<accession>A0A5B8XYZ9</accession>
<dbReference type="KEGG" id="bbae:FRD01_18550"/>
<reference evidence="1 2" key="1">
    <citation type="submission" date="2019-08" db="EMBL/GenBank/DDBJ databases">
        <authorList>
            <person name="Liang Q."/>
        </authorList>
    </citation>
    <scope>NUCLEOTIDE SEQUENCE [LARGE SCALE GENOMIC DNA]</scope>
    <source>
        <strain evidence="1 2">V1718</strain>
    </source>
</reference>
<proteinExistence type="predicted"/>
<name>A0A5B8XYZ9_9DELT</name>
<gene>
    <name evidence="1" type="ORF">FRD01_18550</name>
</gene>
<dbReference type="EMBL" id="CP042467">
    <property type="protein sequence ID" value="QED29203.1"/>
    <property type="molecule type" value="Genomic_DNA"/>
</dbReference>
<dbReference type="RefSeq" id="WP_146962405.1">
    <property type="nucleotide sequence ID" value="NZ_CP042467.1"/>
</dbReference>
<keyword evidence="2" id="KW-1185">Reference proteome</keyword>